<name>A0ABY6BBZ6_9GAMM</name>
<dbReference type="InterPro" id="IPR010869">
    <property type="entry name" value="DUF1501"/>
</dbReference>
<dbReference type="RefSeq" id="WP_261694200.1">
    <property type="nucleotide sequence ID" value="NZ_CP104694.1"/>
</dbReference>
<organism evidence="1 2">
    <name type="scientific">Tahibacter amnicola</name>
    <dbReference type="NCBI Taxonomy" id="2976241"/>
    <lineage>
        <taxon>Bacteria</taxon>
        <taxon>Pseudomonadati</taxon>
        <taxon>Pseudomonadota</taxon>
        <taxon>Gammaproteobacteria</taxon>
        <taxon>Lysobacterales</taxon>
        <taxon>Rhodanobacteraceae</taxon>
        <taxon>Tahibacter</taxon>
    </lineage>
</organism>
<keyword evidence="2" id="KW-1185">Reference proteome</keyword>
<accession>A0ABY6BBZ6</accession>
<gene>
    <name evidence="1" type="ORF">N4264_21165</name>
</gene>
<dbReference type="PANTHER" id="PTHR43737:SF1">
    <property type="entry name" value="DUF1501 DOMAIN-CONTAINING PROTEIN"/>
    <property type="match status" value="1"/>
</dbReference>
<reference evidence="1" key="1">
    <citation type="submission" date="2022-09" db="EMBL/GenBank/DDBJ databases">
        <title>Tahibacter sp. nov., isolated from a fresh water.</title>
        <authorList>
            <person name="Baek J.H."/>
            <person name="Lee J.K."/>
            <person name="Kim J.M."/>
            <person name="Jeon C.O."/>
        </authorList>
    </citation>
    <scope>NUCLEOTIDE SEQUENCE</scope>
    <source>
        <strain evidence="1">W38</strain>
    </source>
</reference>
<evidence type="ECO:0000313" key="1">
    <source>
        <dbReference type="EMBL" id="UXI67224.1"/>
    </source>
</evidence>
<dbReference type="Pfam" id="PF07394">
    <property type="entry name" value="DUF1501"/>
    <property type="match status" value="1"/>
</dbReference>
<evidence type="ECO:0000313" key="2">
    <source>
        <dbReference type="Proteomes" id="UP001064632"/>
    </source>
</evidence>
<sequence>MNRRDFLRRCVHATVGGVGLYSALGSMRLVSAATAHTNGGIFPDYKALVCVFLYGGNDSFNTIVPRDASHYATYAASRGSLAVPQGQLLALNPLADGLPGDGAQYGLHPSMSQLAGLFNTGRAAVMANVGPLLYPITKPQYQAQTVPVPPQLFSHDDQANFWQTARADNPNANGWGGRVADMLYSGNPNQNLSMLTSLSGEALFQRGETVNQYIMSSYGVEPIGYLDSWGNDDGVTAFNALMQSGTQAHVFERAYANKVTGAIANYEVIGSALNQVGNLTTAFPDTDLGRQLRMVARLIKARNVFDMRRQIFFVAQGGYDTHGDQTAQHPALLEELSGALKAFYDATVELNVANNVTAFTASDFGRTLSINGDGTDHGWGGHQFVVGGAVRGQRFYGRMPSLAQNNNPDDAGYGQLIPTMAVDQYSATLARWFGLSETGITDIFPNVGRFSTSNLGFFNP</sequence>
<dbReference type="EMBL" id="CP104694">
    <property type="protein sequence ID" value="UXI67224.1"/>
    <property type="molecule type" value="Genomic_DNA"/>
</dbReference>
<dbReference type="Proteomes" id="UP001064632">
    <property type="component" value="Chromosome"/>
</dbReference>
<protein>
    <submittedName>
        <fullName evidence="1">DUF1501 domain-containing protein</fullName>
    </submittedName>
</protein>
<dbReference type="PANTHER" id="PTHR43737">
    <property type="entry name" value="BLL7424 PROTEIN"/>
    <property type="match status" value="1"/>
</dbReference>
<proteinExistence type="predicted"/>